<dbReference type="AlphaFoldDB" id="A0A8H3WKL1"/>
<dbReference type="Pfam" id="PF01544">
    <property type="entry name" value="CorA"/>
    <property type="match status" value="1"/>
</dbReference>
<keyword evidence="8" id="KW-1185">Reference proteome</keyword>
<evidence type="ECO:0000256" key="2">
    <source>
        <dbReference type="ARBA" id="ARBA00022692"/>
    </source>
</evidence>
<evidence type="ECO:0000256" key="1">
    <source>
        <dbReference type="ARBA" id="ARBA00004651"/>
    </source>
</evidence>
<reference evidence="7 8" key="1">
    <citation type="submission" date="2019-12" db="EMBL/GenBank/DDBJ databases">
        <title>A genome sequence resource for the geographically widespread anthracnose pathogen Colletotrichum asianum.</title>
        <authorList>
            <person name="Meng Y."/>
        </authorList>
    </citation>
    <scope>NUCLEOTIDE SEQUENCE [LARGE SCALE GENOMIC DNA]</scope>
    <source>
        <strain evidence="7 8">ICMP 18580</strain>
    </source>
</reference>
<evidence type="ECO:0000256" key="4">
    <source>
        <dbReference type="ARBA" id="ARBA00023136"/>
    </source>
</evidence>
<accession>A0A8H3WKL1</accession>
<comment type="caution">
    <text evidence="7">The sequence shown here is derived from an EMBL/GenBank/DDBJ whole genome shotgun (WGS) entry which is preliminary data.</text>
</comment>
<dbReference type="InterPro" id="IPR002523">
    <property type="entry name" value="MgTranspt_CorA/ZnTranspt_ZntB"/>
</dbReference>
<organism evidence="7 8">
    <name type="scientific">Colletotrichum asianum</name>
    <dbReference type="NCBI Taxonomy" id="702518"/>
    <lineage>
        <taxon>Eukaryota</taxon>
        <taxon>Fungi</taxon>
        <taxon>Dikarya</taxon>
        <taxon>Ascomycota</taxon>
        <taxon>Pezizomycotina</taxon>
        <taxon>Sordariomycetes</taxon>
        <taxon>Hypocreomycetidae</taxon>
        <taxon>Glomerellales</taxon>
        <taxon>Glomerellaceae</taxon>
        <taxon>Colletotrichum</taxon>
        <taxon>Colletotrichum gloeosporioides species complex</taxon>
    </lineage>
</organism>
<dbReference type="Gene3D" id="1.20.58.340">
    <property type="entry name" value="Magnesium transport protein CorA, transmembrane region"/>
    <property type="match status" value="1"/>
</dbReference>
<dbReference type="EMBL" id="WOWK01000016">
    <property type="protein sequence ID" value="KAF0328639.1"/>
    <property type="molecule type" value="Genomic_DNA"/>
</dbReference>
<proteinExistence type="predicted"/>
<evidence type="ECO:0000256" key="3">
    <source>
        <dbReference type="ARBA" id="ARBA00022989"/>
    </source>
</evidence>
<dbReference type="GO" id="GO:0015087">
    <property type="term" value="F:cobalt ion transmembrane transporter activity"/>
    <property type="evidence" value="ECO:0007669"/>
    <property type="project" value="TreeGrafter"/>
</dbReference>
<feature type="compositionally biased region" description="Polar residues" evidence="5">
    <location>
        <begin position="53"/>
        <end position="62"/>
    </location>
</feature>
<protein>
    <recommendedName>
        <fullName evidence="9">CorA-like Mg2+ transporter</fullName>
    </recommendedName>
</protein>
<keyword evidence="3 6" id="KW-1133">Transmembrane helix</keyword>
<evidence type="ECO:0000313" key="8">
    <source>
        <dbReference type="Proteomes" id="UP000434172"/>
    </source>
</evidence>
<name>A0A8H3WKL1_9PEZI</name>
<keyword evidence="2 6" id="KW-0812">Transmembrane</keyword>
<feature type="transmembrane region" description="Helical" evidence="6">
    <location>
        <begin position="131"/>
        <end position="149"/>
    </location>
</feature>
<dbReference type="GO" id="GO:0015095">
    <property type="term" value="F:magnesium ion transmembrane transporter activity"/>
    <property type="evidence" value="ECO:0007669"/>
    <property type="project" value="TreeGrafter"/>
</dbReference>
<dbReference type="OrthoDB" id="5428055at2759"/>
<evidence type="ECO:0008006" key="9">
    <source>
        <dbReference type="Google" id="ProtNLM"/>
    </source>
</evidence>
<feature type="region of interest" description="Disordered" evidence="5">
    <location>
        <begin position="53"/>
        <end position="72"/>
    </location>
</feature>
<dbReference type="GO" id="GO:0000287">
    <property type="term" value="F:magnesium ion binding"/>
    <property type="evidence" value="ECO:0007669"/>
    <property type="project" value="TreeGrafter"/>
</dbReference>
<comment type="subcellular location">
    <subcellularLocation>
        <location evidence="1">Cell membrane</location>
        <topology evidence="1">Multi-pass membrane protein</topology>
    </subcellularLocation>
</comment>
<dbReference type="GO" id="GO:0050897">
    <property type="term" value="F:cobalt ion binding"/>
    <property type="evidence" value="ECO:0007669"/>
    <property type="project" value="TreeGrafter"/>
</dbReference>
<dbReference type="InterPro" id="IPR045863">
    <property type="entry name" value="CorA_TM1_TM2"/>
</dbReference>
<keyword evidence="4 6" id="KW-0472">Membrane</keyword>
<dbReference type="Proteomes" id="UP000434172">
    <property type="component" value="Unassembled WGS sequence"/>
</dbReference>
<dbReference type="GO" id="GO:0005886">
    <property type="term" value="C:plasma membrane"/>
    <property type="evidence" value="ECO:0007669"/>
    <property type="project" value="UniProtKB-SubCell"/>
</dbReference>
<sequence>MRISVLKARGLNGDLIQALLNDSLLWDHVEQASRKQISDLKEFRQQFFKSSTLREPATQPSERTLLEDTQDSEESDLKAFGLGVERLQSSHEIELKALKEMSQSLIQLEFNLTSIAEAQLSRSNNMSMKRLSWITFIFLPPMFVASVFGMNVDALASNPPWWWPIVVAFPTALLALAVVFVSKQTKQFVASTALGEVLGSEGNDILSKFSKLDGVIMLGLFTASFARI</sequence>
<feature type="transmembrane region" description="Helical" evidence="6">
    <location>
        <begin position="161"/>
        <end position="181"/>
    </location>
</feature>
<gene>
    <name evidence="7" type="ORF">GQ607_004051</name>
</gene>
<dbReference type="PANTHER" id="PTHR46494">
    <property type="entry name" value="CORA FAMILY METAL ION TRANSPORTER (EUROFUNG)"/>
    <property type="match status" value="1"/>
</dbReference>
<dbReference type="PANTHER" id="PTHR46494:SF1">
    <property type="entry name" value="CORA FAMILY METAL ION TRANSPORTER (EUROFUNG)"/>
    <property type="match status" value="1"/>
</dbReference>
<evidence type="ECO:0000256" key="6">
    <source>
        <dbReference type="SAM" id="Phobius"/>
    </source>
</evidence>
<dbReference type="SUPFAM" id="SSF144083">
    <property type="entry name" value="Magnesium transport protein CorA, transmembrane region"/>
    <property type="match status" value="1"/>
</dbReference>
<evidence type="ECO:0000313" key="7">
    <source>
        <dbReference type="EMBL" id="KAF0328639.1"/>
    </source>
</evidence>
<evidence type="ECO:0000256" key="5">
    <source>
        <dbReference type="SAM" id="MobiDB-lite"/>
    </source>
</evidence>